<dbReference type="Gene3D" id="3.60.10.10">
    <property type="entry name" value="Endonuclease/exonuclease/phosphatase"/>
    <property type="match status" value="1"/>
</dbReference>
<dbReference type="AlphaFoldDB" id="A0A6J2XTV8"/>
<dbReference type="Proteomes" id="UP000504635">
    <property type="component" value="Unplaced"/>
</dbReference>
<evidence type="ECO:0000313" key="3">
    <source>
        <dbReference type="RefSeq" id="XP_030754466.1"/>
    </source>
</evidence>
<name>A0A6J2XTV8_SITOR</name>
<dbReference type="GO" id="GO:0003824">
    <property type="term" value="F:catalytic activity"/>
    <property type="evidence" value="ECO:0007669"/>
    <property type="project" value="InterPro"/>
</dbReference>
<organism evidence="2 3">
    <name type="scientific">Sitophilus oryzae</name>
    <name type="common">Rice weevil</name>
    <name type="synonym">Curculio oryzae</name>
    <dbReference type="NCBI Taxonomy" id="7048"/>
    <lineage>
        <taxon>Eukaryota</taxon>
        <taxon>Metazoa</taxon>
        <taxon>Ecdysozoa</taxon>
        <taxon>Arthropoda</taxon>
        <taxon>Hexapoda</taxon>
        <taxon>Insecta</taxon>
        <taxon>Pterygota</taxon>
        <taxon>Neoptera</taxon>
        <taxon>Endopterygota</taxon>
        <taxon>Coleoptera</taxon>
        <taxon>Polyphaga</taxon>
        <taxon>Cucujiformia</taxon>
        <taxon>Curculionidae</taxon>
        <taxon>Dryophthorinae</taxon>
        <taxon>Sitophilus</taxon>
    </lineage>
</organism>
<sequence>MADTNSERALSPGHSLNGERVRRIPPYAKLQIFDRITRVATWNVRSLYAAGKLANLDAEMHRLQIKILGLSEVRWPGSGTIRIEHGTLYYSGNDNPNHYNGVGVLVSSGIERSVVDFFPISDRLMVLKIKTSRRIMNIVQVYAPTSEKQDDIVEQFYNELEDIMKLTKKGELTIIIGDFNAKVGVGAEGDVVGGFGLGIRNLRGDRLVQFCTQQLAIVNTFFKQPPRRLYTWRSPADCDENLIRNQIDFILINKEHKKAVKSVKTYPGADVNSDHNPVMDEGEALHTCETN</sequence>
<keyword evidence="2" id="KW-1185">Reference proteome</keyword>
<reference evidence="3" key="1">
    <citation type="submission" date="2025-08" db="UniProtKB">
        <authorList>
            <consortium name="RefSeq"/>
        </authorList>
    </citation>
    <scope>IDENTIFICATION</scope>
    <source>
        <tissue evidence="3">Gonads</tissue>
    </source>
</reference>
<dbReference type="SUPFAM" id="SSF56219">
    <property type="entry name" value="DNase I-like"/>
    <property type="match status" value="1"/>
</dbReference>
<dbReference type="InParanoid" id="A0A6J2XTV8"/>
<evidence type="ECO:0000313" key="2">
    <source>
        <dbReference type="Proteomes" id="UP000504635"/>
    </source>
</evidence>
<dbReference type="RefSeq" id="XP_030754466.1">
    <property type="nucleotide sequence ID" value="XM_030898606.1"/>
</dbReference>
<dbReference type="InterPro" id="IPR005135">
    <property type="entry name" value="Endo/exonuclease/phosphatase"/>
</dbReference>
<dbReference type="OrthoDB" id="6369087at2759"/>
<dbReference type="CDD" id="cd09076">
    <property type="entry name" value="L1-EN"/>
    <property type="match status" value="1"/>
</dbReference>
<gene>
    <name evidence="3" type="primary">LOC115881197</name>
</gene>
<evidence type="ECO:0000259" key="1">
    <source>
        <dbReference type="Pfam" id="PF03372"/>
    </source>
</evidence>
<dbReference type="KEGG" id="soy:115881197"/>
<accession>A0A6J2XTV8</accession>
<dbReference type="GeneID" id="115881197"/>
<dbReference type="InterPro" id="IPR027124">
    <property type="entry name" value="Swc5/CFDP1/2"/>
</dbReference>
<dbReference type="PANTHER" id="PTHR23227:SF67">
    <property type="entry name" value="CRANIOFACIAL DEVELOPMENT PROTEIN 2-LIKE"/>
    <property type="match status" value="1"/>
</dbReference>
<dbReference type="Pfam" id="PF03372">
    <property type="entry name" value="Exo_endo_phos"/>
    <property type="match status" value="1"/>
</dbReference>
<dbReference type="PANTHER" id="PTHR23227">
    <property type="entry name" value="BUCENTAUR RELATED"/>
    <property type="match status" value="1"/>
</dbReference>
<dbReference type="InterPro" id="IPR036691">
    <property type="entry name" value="Endo/exonu/phosph_ase_sf"/>
</dbReference>
<feature type="domain" description="Endonuclease/exonuclease/phosphatase" evidence="1">
    <location>
        <begin position="40"/>
        <end position="275"/>
    </location>
</feature>
<proteinExistence type="predicted"/>
<protein>
    <submittedName>
        <fullName evidence="3">Craniofacial development protein 2-like</fullName>
    </submittedName>
</protein>